<sequence>MPKQVQHIEVSIQGNENIEKIQDLMTDWTTEKYRQLLEALNKGKLPAILFKLLEEDTFRETFGKTKQELEHLKINLF</sequence>
<organism evidence="1 2">
    <name type="scientific">Geosporobacter ferrireducens</name>
    <dbReference type="NCBI Taxonomy" id="1424294"/>
    <lineage>
        <taxon>Bacteria</taxon>
        <taxon>Bacillati</taxon>
        <taxon>Bacillota</taxon>
        <taxon>Clostridia</taxon>
        <taxon>Peptostreptococcales</taxon>
        <taxon>Thermotaleaceae</taxon>
        <taxon>Geosporobacter</taxon>
    </lineage>
</organism>
<dbReference type="OrthoDB" id="9864968at2"/>
<name>A0A1D8GPM3_9FIRM</name>
<gene>
    <name evidence="1" type="ORF">Gferi_26940</name>
</gene>
<dbReference type="AlphaFoldDB" id="A0A1D8GPM3"/>
<dbReference type="KEGG" id="gfe:Gferi_26940"/>
<proteinExistence type="predicted"/>
<keyword evidence="2" id="KW-1185">Reference proteome</keyword>
<evidence type="ECO:0000313" key="1">
    <source>
        <dbReference type="EMBL" id="AOT72872.1"/>
    </source>
</evidence>
<reference evidence="1 2" key="1">
    <citation type="submission" date="2016-09" db="EMBL/GenBank/DDBJ databases">
        <title>Genomic analysis reveals versatility of anaerobic energy metabolism of Geosporobacter ferrireducens IRF9 of phylum Firmicutes.</title>
        <authorList>
            <person name="Kim S.-J."/>
        </authorList>
    </citation>
    <scope>NUCLEOTIDE SEQUENCE [LARGE SCALE GENOMIC DNA]</scope>
    <source>
        <strain evidence="1 2">IRF9</strain>
    </source>
</reference>
<dbReference type="EMBL" id="CP017269">
    <property type="protein sequence ID" value="AOT72872.1"/>
    <property type="molecule type" value="Genomic_DNA"/>
</dbReference>
<evidence type="ECO:0000313" key="2">
    <source>
        <dbReference type="Proteomes" id="UP000095743"/>
    </source>
</evidence>
<accession>A0A1D8GPM3</accession>
<dbReference type="Proteomes" id="UP000095743">
    <property type="component" value="Chromosome"/>
</dbReference>
<protein>
    <submittedName>
        <fullName evidence="1">Uncharacterized protein</fullName>
    </submittedName>
</protein>
<dbReference type="RefSeq" id="WP_069981181.1">
    <property type="nucleotide sequence ID" value="NZ_CP017269.1"/>
</dbReference>